<dbReference type="FunFam" id="1.25.10.10:FF:000004">
    <property type="entry name" value="Pumilio homolog 1 isoform 2"/>
    <property type="match status" value="1"/>
</dbReference>
<proteinExistence type="inferred from homology"/>
<feature type="region of interest" description="Disordered" evidence="8">
    <location>
        <begin position="64"/>
        <end position="97"/>
    </location>
</feature>
<dbReference type="EMBL" id="JAIFTL010000015">
    <property type="protein sequence ID" value="KAG9326690.1"/>
    <property type="molecule type" value="Genomic_DNA"/>
</dbReference>
<feature type="region of interest" description="Disordered" evidence="8">
    <location>
        <begin position="157"/>
        <end position="177"/>
    </location>
</feature>
<dbReference type="Gene3D" id="1.25.10.10">
    <property type="entry name" value="Leucine-rich Repeat Variant"/>
    <property type="match status" value="1"/>
</dbReference>
<dbReference type="PANTHER" id="PTHR12537:SF12">
    <property type="entry name" value="MATERNAL PROTEIN PUMILIO"/>
    <property type="match status" value="1"/>
</dbReference>
<gene>
    <name evidence="10" type="ORF">KVV02_002886</name>
</gene>
<comment type="similarity">
    <text evidence="5">Belongs to the PUF3 family.</text>
</comment>
<comment type="subcellular location">
    <subcellularLocation>
        <location evidence="1">Cytoplasm</location>
    </subcellularLocation>
</comment>
<keyword evidence="4" id="KW-0694">RNA-binding</keyword>
<protein>
    <recommendedName>
        <fullName evidence="6">Pumilio homology domain family member 3</fullName>
    </recommendedName>
</protein>
<feature type="domain" description="PUM-HD" evidence="9">
    <location>
        <begin position="524"/>
        <end position="861"/>
    </location>
</feature>
<dbReference type="AlphaFoldDB" id="A0A9P8AA10"/>
<feature type="region of interest" description="Disordered" evidence="8">
    <location>
        <begin position="839"/>
        <end position="861"/>
    </location>
</feature>
<evidence type="ECO:0000256" key="7">
    <source>
        <dbReference type="PROSITE-ProRule" id="PRU00317"/>
    </source>
</evidence>
<feature type="region of interest" description="Disordered" evidence="8">
    <location>
        <begin position="1"/>
        <end position="39"/>
    </location>
</feature>
<evidence type="ECO:0000313" key="11">
    <source>
        <dbReference type="Proteomes" id="UP000717515"/>
    </source>
</evidence>
<evidence type="ECO:0000256" key="2">
    <source>
        <dbReference type="ARBA" id="ARBA00022490"/>
    </source>
</evidence>
<dbReference type="InterPro" id="IPR001313">
    <property type="entry name" value="Pumilio_RNA-bd_rpt"/>
</dbReference>
<dbReference type="GO" id="GO:0000288">
    <property type="term" value="P:nuclear-transcribed mRNA catabolic process, deadenylation-dependent decay"/>
    <property type="evidence" value="ECO:0007669"/>
    <property type="project" value="TreeGrafter"/>
</dbReference>
<feature type="compositionally biased region" description="Basic and acidic residues" evidence="8">
    <location>
        <begin position="157"/>
        <end position="167"/>
    </location>
</feature>
<reference evidence="10" key="1">
    <citation type="submission" date="2021-07" db="EMBL/GenBank/DDBJ databases">
        <title>Draft genome of Mortierella alpina, strain LL118, isolated from an aspen leaf litter sample.</title>
        <authorList>
            <person name="Yang S."/>
            <person name="Vinatzer B.A."/>
        </authorList>
    </citation>
    <scope>NUCLEOTIDE SEQUENCE</scope>
    <source>
        <strain evidence="10">LL118</strain>
    </source>
</reference>
<dbReference type="SUPFAM" id="SSF48371">
    <property type="entry name" value="ARM repeat"/>
    <property type="match status" value="1"/>
</dbReference>
<dbReference type="InterPro" id="IPR011989">
    <property type="entry name" value="ARM-like"/>
</dbReference>
<dbReference type="InterPro" id="IPR033133">
    <property type="entry name" value="PUM-HD"/>
</dbReference>
<accession>A0A9P8AA10</accession>
<feature type="compositionally biased region" description="Polar residues" evidence="8">
    <location>
        <begin position="342"/>
        <end position="351"/>
    </location>
</feature>
<comment type="caution">
    <text evidence="10">The sequence shown here is derived from an EMBL/GenBank/DDBJ whole genome shotgun (WGS) entry which is preliminary data.</text>
</comment>
<feature type="region of interest" description="Disordered" evidence="8">
    <location>
        <begin position="243"/>
        <end position="306"/>
    </location>
</feature>
<dbReference type="GO" id="GO:0003730">
    <property type="term" value="F:mRNA 3'-UTR binding"/>
    <property type="evidence" value="ECO:0007669"/>
    <property type="project" value="TreeGrafter"/>
</dbReference>
<evidence type="ECO:0000259" key="9">
    <source>
        <dbReference type="PROSITE" id="PS50303"/>
    </source>
</evidence>
<sequence length="861" mass="95177">MDEQFHQSLSSGSNMAQVGSTDNAHGNLHQPTTMHQPQGQQLANLLRGKLNDYGGGFSGFPGHHGIDISRSSSAPPNQAQSRFGLGPGFDSQPSSDLRSEIDYSNLYMPPARQDPRVAASTLYSPGLSWQMWSTTSEIGSGSEDLKSTPISGSIGRLDHGVSADDRAPLGSPSLYPRSADPSLLWRQDLKSSEMPRSEAHSPMVPRYGLDPVRSVASMPSSPLFSAHSTDHMSHIWAPTVSSPANDFPRSPSPLLNLPHHSHLSSQQQSHHLLAQGLPTSQSLRSPLSQSSTLRHEAHDSSELDDQLRETGLTVDDMDDRSSHLKSVLNAALDGGDEERIPSLSSVRSPLFQSKFAPPTRSSSTPPIHGRNFTRHPPPGFSMDQRAEADIEFGIQNLHFTDPVHPTLINPQYGIDYNLMTHPGFLAQKDHYVPAQKDFHSMFEGHDEASLGFRANDLAYDPRRVNTALNLSPEYRKAALIQLQQQQQQQSGAIYSQSPLVSGSYSSDYVGADTDAHNAEGGHGQRSALLEDFRSNKSSKKYDLKDIAGSVVEFSSDQHGSRFIQQKLETATDEEKEMVFEEILPHALQLMTDVFGNYVIQKFFEHGQQDHKTVLAQQMEGHVLSLALQMYGCRVVQKGLEHVLSDQQAILVKELDGNVLKCVKDQNGNHVIQKAIECVPAEHIQFIINVFSGQVYSLATHPYGCRVIQRMFEHCADIKTPLMDELHKYIPNLVQDQYGNYVIQHILERGKPSEKSLVISKIFGQVLPLSKHKFASNVVEKCVAYGSKSDRQKLIEEVITTKADGTSPLVLMMKDQFANYVVQKMLDVVDEVERLMAMQDSQSNPEGHHHRAATPTPSAANV</sequence>
<feature type="compositionally biased region" description="Basic and acidic residues" evidence="8">
    <location>
        <begin position="293"/>
        <end position="306"/>
    </location>
</feature>
<dbReference type="Proteomes" id="UP000717515">
    <property type="component" value="Unassembled WGS sequence"/>
</dbReference>
<evidence type="ECO:0000256" key="1">
    <source>
        <dbReference type="ARBA" id="ARBA00004496"/>
    </source>
</evidence>
<feature type="repeat" description="Pumilio" evidence="7">
    <location>
        <begin position="760"/>
        <end position="795"/>
    </location>
</feature>
<evidence type="ECO:0000256" key="4">
    <source>
        <dbReference type="ARBA" id="ARBA00022884"/>
    </source>
</evidence>
<name>A0A9P8AA10_MORAP</name>
<keyword evidence="2" id="KW-0963">Cytoplasm</keyword>
<feature type="repeat" description="Pumilio" evidence="7">
    <location>
        <begin position="617"/>
        <end position="652"/>
    </location>
</feature>
<feature type="repeat" description="Pumilio" evidence="7">
    <location>
        <begin position="724"/>
        <end position="759"/>
    </location>
</feature>
<dbReference type="InterPro" id="IPR016024">
    <property type="entry name" value="ARM-type_fold"/>
</dbReference>
<evidence type="ECO:0000256" key="8">
    <source>
        <dbReference type="SAM" id="MobiDB-lite"/>
    </source>
</evidence>
<evidence type="ECO:0000256" key="5">
    <source>
        <dbReference type="ARBA" id="ARBA00060736"/>
    </source>
</evidence>
<feature type="repeat" description="Pumilio" evidence="7">
    <location>
        <begin position="581"/>
        <end position="616"/>
    </location>
</feature>
<organism evidence="10 11">
    <name type="scientific">Mortierella alpina</name>
    <name type="common">Oleaginous fungus</name>
    <name type="synonym">Mortierella renispora</name>
    <dbReference type="NCBI Taxonomy" id="64518"/>
    <lineage>
        <taxon>Eukaryota</taxon>
        <taxon>Fungi</taxon>
        <taxon>Fungi incertae sedis</taxon>
        <taxon>Mucoromycota</taxon>
        <taxon>Mortierellomycotina</taxon>
        <taxon>Mortierellomycetes</taxon>
        <taxon>Mortierellales</taxon>
        <taxon>Mortierellaceae</taxon>
        <taxon>Mortierella</taxon>
    </lineage>
</organism>
<evidence type="ECO:0000313" key="10">
    <source>
        <dbReference type="EMBL" id="KAG9326690.1"/>
    </source>
</evidence>
<dbReference type="PROSITE" id="PS50302">
    <property type="entry name" value="PUM"/>
    <property type="match status" value="7"/>
</dbReference>
<dbReference type="Pfam" id="PF00806">
    <property type="entry name" value="PUF"/>
    <property type="match status" value="8"/>
</dbReference>
<dbReference type="InterPro" id="IPR033712">
    <property type="entry name" value="Pumilio_RNA-bd"/>
</dbReference>
<dbReference type="PANTHER" id="PTHR12537">
    <property type="entry name" value="RNA BINDING PROTEIN PUMILIO-RELATED"/>
    <property type="match status" value="1"/>
</dbReference>
<dbReference type="CDD" id="cd07920">
    <property type="entry name" value="Pumilio"/>
    <property type="match status" value="1"/>
</dbReference>
<feature type="repeat" description="Pumilio" evidence="7">
    <location>
        <begin position="796"/>
        <end position="838"/>
    </location>
</feature>
<feature type="compositionally biased region" description="Low complexity" evidence="8">
    <location>
        <begin position="252"/>
        <end position="292"/>
    </location>
</feature>
<keyword evidence="3" id="KW-0677">Repeat</keyword>
<dbReference type="SMART" id="SM00025">
    <property type="entry name" value="Pumilio"/>
    <property type="match status" value="8"/>
</dbReference>
<feature type="compositionally biased region" description="Polar residues" evidence="8">
    <location>
        <begin position="69"/>
        <end position="81"/>
    </location>
</feature>
<dbReference type="GO" id="GO:0005737">
    <property type="term" value="C:cytoplasm"/>
    <property type="evidence" value="ECO:0007669"/>
    <property type="project" value="UniProtKB-SubCell"/>
</dbReference>
<dbReference type="PROSITE" id="PS50303">
    <property type="entry name" value="PUM_HD"/>
    <property type="match status" value="1"/>
</dbReference>
<feature type="region of interest" description="Disordered" evidence="8">
    <location>
        <begin position="336"/>
        <end position="382"/>
    </location>
</feature>
<feature type="repeat" description="Pumilio" evidence="7">
    <location>
        <begin position="545"/>
        <end position="580"/>
    </location>
</feature>
<evidence type="ECO:0000256" key="3">
    <source>
        <dbReference type="ARBA" id="ARBA00022737"/>
    </source>
</evidence>
<evidence type="ECO:0000256" key="6">
    <source>
        <dbReference type="ARBA" id="ARBA00081811"/>
    </source>
</evidence>
<feature type="repeat" description="Pumilio" evidence="7">
    <location>
        <begin position="653"/>
        <end position="688"/>
    </location>
</feature>